<evidence type="ECO:0000256" key="1">
    <source>
        <dbReference type="SAM" id="MobiDB-lite"/>
    </source>
</evidence>
<dbReference type="OrthoDB" id="9978492at2759"/>
<feature type="compositionally biased region" description="Low complexity" evidence="1">
    <location>
        <begin position="92"/>
        <end position="110"/>
    </location>
</feature>
<reference evidence="2" key="1">
    <citation type="submission" date="2021-02" db="EMBL/GenBank/DDBJ databases">
        <authorList>
            <person name="Nowell W R."/>
        </authorList>
    </citation>
    <scope>NUCLEOTIDE SEQUENCE</scope>
</reference>
<evidence type="ECO:0000313" key="3">
    <source>
        <dbReference type="Proteomes" id="UP000663852"/>
    </source>
</evidence>
<feature type="region of interest" description="Disordered" evidence="1">
    <location>
        <begin position="87"/>
        <end position="110"/>
    </location>
</feature>
<name>A0A815JJN5_ADIRI</name>
<proteinExistence type="predicted"/>
<dbReference type="EMBL" id="CAJNOJ010000295">
    <property type="protein sequence ID" value="CAF1377552.1"/>
    <property type="molecule type" value="Genomic_DNA"/>
</dbReference>
<dbReference type="AlphaFoldDB" id="A0A815JJN5"/>
<gene>
    <name evidence="2" type="ORF">EDS130_LOCUS34734</name>
</gene>
<evidence type="ECO:0000313" key="2">
    <source>
        <dbReference type="EMBL" id="CAF1377552.1"/>
    </source>
</evidence>
<dbReference type="Proteomes" id="UP000663852">
    <property type="component" value="Unassembled WGS sequence"/>
</dbReference>
<protein>
    <recommendedName>
        <fullName evidence="4">Apple domain-containing protein</fullName>
    </recommendedName>
</protein>
<organism evidence="2 3">
    <name type="scientific">Adineta ricciae</name>
    <name type="common">Rotifer</name>
    <dbReference type="NCBI Taxonomy" id="249248"/>
    <lineage>
        <taxon>Eukaryota</taxon>
        <taxon>Metazoa</taxon>
        <taxon>Spiralia</taxon>
        <taxon>Gnathifera</taxon>
        <taxon>Rotifera</taxon>
        <taxon>Eurotatoria</taxon>
        <taxon>Bdelloidea</taxon>
        <taxon>Adinetida</taxon>
        <taxon>Adinetidae</taxon>
        <taxon>Adineta</taxon>
    </lineage>
</organism>
<comment type="caution">
    <text evidence="2">The sequence shown here is derived from an EMBL/GenBank/DDBJ whole genome shotgun (WGS) entry which is preliminary data.</text>
</comment>
<sequence length="274" mass="29506">MRSLKMFVFNGLEFQCVNTTCISYVNQTTEDVLKCRITCLSLLQCKAASFYQSTLVCQLFTDTSIQNANMLVNSNVISLIVQSETRIPPEPTTSTTSSTTSTTSSTTSTSTTTSVATNVLIFTGVQLDFNPSSLPSGWSLCYSATYATIMEVSSLSSILSSCNKNNLLLGCRPAGSVNLTVAAMGNRNDVLYNCGSVINCIHIANGVGWYYSDSYSWGFVSGGDTVTRSSCDTASTNANYRLCWHTASSGGYRCGSTTGLNSDTSWEKIIYQSN</sequence>
<accession>A0A815JJN5</accession>
<evidence type="ECO:0008006" key="4">
    <source>
        <dbReference type="Google" id="ProtNLM"/>
    </source>
</evidence>